<dbReference type="PANTHER" id="PTHR37323">
    <property type="entry name" value="GCN5-RELATED N-ACETYLTRANSFERASE"/>
    <property type="match status" value="1"/>
</dbReference>
<dbReference type="InterPro" id="IPR002123">
    <property type="entry name" value="Plipid/glycerol_acylTrfase"/>
</dbReference>
<sequence length="570" mass="64041">MLDIERLIDDKYPALNGRAPLVRQPAMGLLRRLMHEDEVNDFLARHRDAGPFEFVDHVLEHFRFSYMTSARERCNIPSEGRVVIVANHPLGTLDGLALLKLVGEVRRDVKVMVNDLLWEFVPLRPLLLPVDNLTGKGYRKSARAGNEALMAEQALIIFPAGEVSRAGPSGIKDGPWQSGFLHLARKTNAPILPVHVGGRNSALFYSLSLIYRPLGGLLLVNEMFKKHAMDLPIRIGEPIPLARFDLPTLPNRTKLKLLRKHVYRLAKNRSSLFVTERPIAHPEPRQALRAELEQAQCLGTTKEGMRILLHDYRADSVVMRELGRLRELTFRRVGEGTGEHRDLDDYDRHYQHLLVWDDKAMEIAGAYRLARVGEAVSTHGADGLYSASLFECSAQWLESVGEGIELGRSFVQPRYWGRRSLDLLWLGIGAYLKANPSIAWMVGPVSLSNAIPRAALELLVYYYQHYYGVDESGVRARAPFRVSAATVEEAEALFCHQDGAADFKVLKQQLGMHGVTVPALYKHYTELCSPGGVQFLDFSVDADFGYCVDGLVRVEVAKVKAKKRARYMGE</sequence>
<evidence type="ECO:0000256" key="2">
    <source>
        <dbReference type="ARBA" id="ARBA00022516"/>
    </source>
</evidence>
<evidence type="ECO:0000256" key="10">
    <source>
        <dbReference type="ARBA" id="ARBA00047785"/>
    </source>
</evidence>
<evidence type="ECO:0000256" key="6">
    <source>
        <dbReference type="ARBA" id="ARBA00038095"/>
    </source>
</evidence>
<protein>
    <recommendedName>
        <fullName evidence="8">L-ornithine N(alpha)-acyltransferase</fullName>
        <ecNumber evidence="7">2.3.2.30</ecNumber>
    </recommendedName>
</protein>
<evidence type="ECO:0000256" key="3">
    <source>
        <dbReference type="ARBA" id="ARBA00022679"/>
    </source>
</evidence>
<evidence type="ECO:0000313" key="12">
    <source>
        <dbReference type="EMBL" id="SDG55341.1"/>
    </source>
</evidence>
<dbReference type="Pfam" id="PF13444">
    <property type="entry name" value="Acetyltransf_5"/>
    <property type="match status" value="1"/>
</dbReference>
<dbReference type="GO" id="GO:0006629">
    <property type="term" value="P:lipid metabolic process"/>
    <property type="evidence" value="ECO:0007669"/>
    <property type="project" value="UniProtKB-KW"/>
</dbReference>
<evidence type="ECO:0000256" key="7">
    <source>
        <dbReference type="ARBA" id="ARBA00039058"/>
    </source>
</evidence>
<evidence type="ECO:0000256" key="4">
    <source>
        <dbReference type="ARBA" id="ARBA00023098"/>
    </source>
</evidence>
<evidence type="ECO:0000256" key="8">
    <source>
        <dbReference type="ARBA" id="ARBA00039866"/>
    </source>
</evidence>
<reference evidence="12 13" key="1">
    <citation type="submission" date="2016-10" db="EMBL/GenBank/DDBJ databases">
        <authorList>
            <person name="de Groot N.N."/>
        </authorList>
    </citation>
    <scope>NUCLEOTIDE SEQUENCE [LARGE SCALE GENOMIC DNA]</scope>
    <source>
        <strain evidence="12 13">BH539</strain>
    </source>
</reference>
<comment type="pathway">
    <text evidence="1">Lipid metabolism.</text>
</comment>
<evidence type="ECO:0000313" key="13">
    <source>
        <dbReference type="Proteomes" id="UP000198641"/>
    </source>
</evidence>
<dbReference type="InterPro" id="IPR052351">
    <property type="entry name" value="Ornithine_N-alpha-AT"/>
</dbReference>
<dbReference type="STRING" id="284577.SAMN05216571_11926"/>
<keyword evidence="13" id="KW-1185">Reference proteome</keyword>
<dbReference type="SUPFAM" id="SSF69593">
    <property type="entry name" value="Glycerol-3-phosphate (1)-acyltransferase"/>
    <property type="match status" value="1"/>
</dbReference>
<dbReference type="EC" id="2.3.2.30" evidence="7"/>
<evidence type="ECO:0000256" key="5">
    <source>
        <dbReference type="ARBA" id="ARBA00023315"/>
    </source>
</evidence>
<dbReference type="Pfam" id="PF19576">
    <property type="entry name" value="Acyltransf_2"/>
    <property type="match status" value="1"/>
</dbReference>
<dbReference type="Proteomes" id="UP000198641">
    <property type="component" value="Unassembled WGS sequence"/>
</dbReference>
<comment type="catalytic activity">
    <reaction evidence="10">
        <text>a (3R)-hydroxyacyl-[ACP] + L-ornithine = a lyso-ornithine lipid + holo-[ACP] + H(+)</text>
        <dbReference type="Rhea" id="RHEA:20633"/>
        <dbReference type="Rhea" id="RHEA-COMP:9685"/>
        <dbReference type="Rhea" id="RHEA-COMP:9945"/>
        <dbReference type="ChEBI" id="CHEBI:15378"/>
        <dbReference type="ChEBI" id="CHEBI:46911"/>
        <dbReference type="ChEBI" id="CHEBI:64479"/>
        <dbReference type="ChEBI" id="CHEBI:78827"/>
        <dbReference type="ChEBI" id="CHEBI:138482"/>
        <dbReference type="EC" id="2.3.2.30"/>
    </reaction>
    <physiologicalReaction direction="left-to-right" evidence="10">
        <dbReference type="Rhea" id="RHEA:20634"/>
    </physiologicalReaction>
</comment>
<dbReference type="OrthoDB" id="1113830at2"/>
<accession>A0A1G7V764</accession>
<comment type="similarity">
    <text evidence="6">Belongs to the acetyltransferase family. OlsB subfamily.</text>
</comment>
<keyword evidence="4" id="KW-0443">Lipid metabolism</keyword>
<dbReference type="PANTHER" id="PTHR37323:SF1">
    <property type="entry name" value="L-ORNITHINE N(ALPHA)-ACYLTRANSFERASE"/>
    <property type="match status" value="1"/>
</dbReference>
<dbReference type="SMART" id="SM00563">
    <property type="entry name" value="PlsC"/>
    <property type="match status" value="1"/>
</dbReference>
<proteinExistence type="inferred from homology"/>
<gene>
    <name evidence="12" type="ORF">SAMN05216571_11926</name>
</gene>
<dbReference type="AlphaFoldDB" id="A0A1G7V764"/>
<name>A0A1G7V764_9GAMM</name>
<feature type="domain" description="Phospholipid/glycerol acyltransferase" evidence="11">
    <location>
        <begin position="82"/>
        <end position="199"/>
    </location>
</feature>
<keyword evidence="2" id="KW-0444">Lipid biosynthesis</keyword>
<comment type="function">
    <text evidence="9">Catalyzes the first step in the biosynthesis of ornithine lipids, which are phosphorus-free membrane lipids. Catalyzes the 3-hydroxyacyl-acyl carrier protein-dependent acylation of ornithine to form lyso-ornithine lipid (LOL).</text>
</comment>
<evidence type="ECO:0000259" key="11">
    <source>
        <dbReference type="SMART" id="SM00563"/>
    </source>
</evidence>
<dbReference type="EMBL" id="FNCI01000019">
    <property type="protein sequence ID" value="SDG55341.1"/>
    <property type="molecule type" value="Genomic_DNA"/>
</dbReference>
<dbReference type="InterPro" id="IPR016181">
    <property type="entry name" value="Acyl_CoA_acyltransferase"/>
</dbReference>
<evidence type="ECO:0000256" key="9">
    <source>
        <dbReference type="ARBA" id="ARBA00045724"/>
    </source>
</evidence>
<evidence type="ECO:0000256" key="1">
    <source>
        <dbReference type="ARBA" id="ARBA00005189"/>
    </source>
</evidence>
<dbReference type="GO" id="GO:0043810">
    <property type="term" value="F:ornithine-acyl [acyl carrier protein] N-acyltransferase activity"/>
    <property type="evidence" value="ECO:0007669"/>
    <property type="project" value="UniProtKB-EC"/>
</dbReference>
<dbReference type="CDD" id="cd07986">
    <property type="entry name" value="LPLAT_ACT14924-like"/>
    <property type="match status" value="1"/>
</dbReference>
<keyword evidence="5" id="KW-0012">Acyltransferase</keyword>
<keyword evidence="3" id="KW-0808">Transferase</keyword>
<dbReference type="InterPro" id="IPR045746">
    <property type="entry name" value="ACT14924-like_Acyltransf_dom"/>
</dbReference>
<organism evidence="12 13">
    <name type="scientific">Onishia taeanensis</name>
    <dbReference type="NCBI Taxonomy" id="284577"/>
    <lineage>
        <taxon>Bacteria</taxon>
        <taxon>Pseudomonadati</taxon>
        <taxon>Pseudomonadota</taxon>
        <taxon>Gammaproteobacteria</taxon>
        <taxon>Oceanospirillales</taxon>
        <taxon>Halomonadaceae</taxon>
        <taxon>Onishia</taxon>
    </lineage>
</organism>
<dbReference type="SUPFAM" id="SSF55729">
    <property type="entry name" value="Acyl-CoA N-acyltransferases (Nat)"/>
    <property type="match status" value="1"/>
</dbReference>